<proteinExistence type="predicted"/>
<keyword evidence="1" id="KW-1185">Reference proteome</keyword>
<name>A0A7E4UUU6_PANRE</name>
<protein>
    <submittedName>
        <fullName evidence="2">Uncharacterized protein</fullName>
    </submittedName>
</protein>
<organism evidence="1 2">
    <name type="scientific">Panagrellus redivivus</name>
    <name type="common">Microworm</name>
    <dbReference type="NCBI Taxonomy" id="6233"/>
    <lineage>
        <taxon>Eukaryota</taxon>
        <taxon>Metazoa</taxon>
        <taxon>Ecdysozoa</taxon>
        <taxon>Nematoda</taxon>
        <taxon>Chromadorea</taxon>
        <taxon>Rhabditida</taxon>
        <taxon>Tylenchina</taxon>
        <taxon>Panagrolaimomorpha</taxon>
        <taxon>Panagrolaimoidea</taxon>
        <taxon>Panagrolaimidae</taxon>
        <taxon>Panagrellus</taxon>
    </lineage>
</organism>
<accession>A0A7E4UUU6</accession>
<evidence type="ECO:0000313" key="2">
    <source>
        <dbReference type="WBParaSite" id="Pan_g13128.t1"/>
    </source>
</evidence>
<reference evidence="1" key="1">
    <citation type="journal article" date="2013" name="Genetics">
        <title>The draft genome and transcriptome of Panagrellus redivivus are shaped by the harsh demands of a free-living lifestyle.</title>
        <authorList>
            <person name="Srinivasan J."/>
            <person name="Dillman A.R."/>
            <person name="Macchietto M.G."/>
            <person name="Heikkinen L."/>
            <person name="Lakso M."/>
            <person name="Fracchia K.M."/>
            <person name="Antoshechkin I."/>
            <person name="Mortazavi A."/>
            <person name="Wong G."/>
            <person name="Sternberg P.W."/>
        </authorList>
    </citation>
    <scope>NUCLEOTIDE SEQUENCE [LARGE SCALE GENOMIC DNA]</scope>
    <source>
        <strain evidence="1">MT8872</strain>
    </source>
</reference>
<dbReference type="Proteomes" id="UP000492821">
    <property type="component" value="Unassembled WGS sequence"/>
</dbReference>
<dbReference type="WBParaSite" id="Pan_g13128.t1">
    <property type="protein sequence ID" value="Pan_g13128.t1"/>
    <property type="gene ID" value="Pan_g13128"/>
</dbReference>
<sequence>MKRPNSFSKLALIFDHSTNWPISSLPTAIITQNGSNDAIANTHMPILDTNASKTSILIGDKVRSRFCRMKRWHRRRLRSLGDTMTKTLNNSSNIQSNKMLPKNDDHQSGCLVLTQPSGPALQSTSILRSQISSRVSHNLASRRRLWQQHHTCFTESVLLTQGQDGLQ</sequence>
<reference evidence="2" key="2">
    <citation type="submission" date="2020-10" db="UniProtKB">
        <authorList>
            <consortium name="WormBaseParasite"/>
        </authorList>
    </citation>
    <scope>IDENTIFICATION</scope>
</reference>
<evidence type="ECO:0000313" key="1">
    <source>
        <dbReference type="Proteomes" id="UP000492821"/>
    </source>
</evidence>
<dbReference type="AlphaFoldDB" id="A0A7E4UUU6"/>